<organism evidence="3 4">
    <name type="scientific">Filimonas zeae</name>
    <dbReference type="NCBI Taxonomy" id="1737353"/>
    <lineage>
        <taxon>Bacteria</taxon>
        <taxon>Pseudomonadati</taxon>
        <taxon>Bacteroidota</taxon>
        <taxon>Chitinophagia</taxon>
        <taxon>Chitinophagales</taxon>
        <taxon>Chitinophagaceae</taxon>
        <taxon>Filimonas</taxon>
    </lineage>
</organism>
<proteinExistence type="predicted"/>
<dbReference type="AlphaFoldDB" id="A0A917J1J3"/>
<evidence type="ECO:0000313" key="4">
    <source>
        <dbReference type="Proteomes" id="UP000627292"/>
    </source>
</evidence>
<dbReference type="GO" id="GO:0030288">
    <property type="term" value="C:outer membrane-bounded periplasmic space"/>
    <property type="evidence" value="ECO:0007669"/>
    <property type="project" value="TreeGrafter"/>
</dbReference>
<comment type="caution">
    <text evidence="3">The sequence shown here is derived from an EMBL/GenBank/DDBJ whole genome shotgun (WGS) entry which is preliminary data.</text>
</comment>
<keyword evidence="4" id="KW-1185">Reference proteome</keyword>
<sequence>MFMGGMGGMRKIFFALMLMVAGLAKAQLPNKLTTADKIYGLSKFWQEVNYNFVYLDKVNRKQWDSAYKAMITQVAATTNDYTYFRLMQRFCALLNDGHTNVYMPDYIGALQFTRMFGDYWLNLENINGKAIVTRTLKANLKELPIGTEVIEVNGIPVDSYLKDSVMPYIASSTEYVKYDFAVNDLLKGLIGDSYRVKFKRPDGTIFPVTLTHARTKDTAFYPAMPQHDLLELKWYANDIAYVALNGFGNRKIDTMFVQKLPELYKAKAVIIDLRNNGGGSTSVGTDILQYFTNDTVLQHSRYSTREHLASFKAWGLAVEPKDTLKSDWNRKAWKYYHDKGVYYFEYEPRPINITAQRIVVPTVLLFGHNTASAAEDFLISADNQKHMVKMGTRSFGSTGQPFEFGLPGGASARVCTKKDTYPDGREFVGYGVAPDIEVIPDVADFIANRDKVLETAISYLQKKLTK</sequence>
<reference evidence="3" key="2">
    <citation type="submission" date="2020-09" db="EMBL/GenBank/DDBJ databases">
        <authorList>
            <person name="Sun Q."/>
            <person name="Zhou Y."/>
        </authorList>
    </citation>
    <scope>NUCLEOTIDE SEQUENCE</scope>
    <source>
        <strain evidence="3">CGMCC 1.15290</strain>
    </source>
</reference>
<dbReference type="SMART" id="SM00245">
    <property type="entry name" value="TSPc"/>
    <property type="match status" value="1"/>
</dbReference>
<gene>
    <name evidence="3" type="ORF">GCM10011379_41720</name>
</gene>
<evidence type="ECO:0000313" key="3">
    <source>
        <dbReference type="EMBL" id="GGH76615.1"/>
    </source>
</evidence>
<feature type="chain" id="PRO_5037379317" description="Tail specific protease domain-containing protein" evidence="1">
    <location>
        <begin position="27"/>
        <end position="466"/>
    </location>
</feature>
<feature type="signal peptide" evidence="1">
    <location>
        <begin position="1"/>
        <end position="26"/>
    </location>
</feature>
<dbReference type="Gene3D" id="3.90.226.10">
    <property type="entry name" value="2-enoyl-CoA Hydratase, Chain A, domain 1"/>
    <property type="match status" value="1"/>
</dbReference>
<dbReference type="SUPFAM" id="SSF52096">
    <property type="entry name" value="ClpP/crotonase"/>
    <property type="match status" value="1"/>
</dbReference>
<dbReference type="GO" id="GO:0004175">
    <property type="term" value="F:endopeptidase activity"/>
    <property type="evidence" value="ECO:0007669"/>
    <property type="project" value="TreeGrafter"/>
</dbReference>
<keyword evidence="1" id="KW-0732">Signal</keyword>
<dbReference type="EMBL" id="BMIB01000004">
    <property type="protein sequence ID" value="GGH76615.1"/>
    <property type="molecule type" value="Genomic_DNA"/>
</dbReference>
<dbReference type="GO" id="GO:0007165">
    <property type="term" value="P:signal transduction"/>
    <property type="evidence" value="ECO:0007669"/>
    <property type="project" value="TreeGrafter"/>
</dbReference>
<feature type="domain" description="Tail specific protease" evidence="2">
    <location>
        <begin position="213"/>
        <end position="439"/>
    </location>
</feature>
<dbReference type="PANTHER" id="PTHR32060">
    <property type="entry name" value="TAIL-SPECIFIC PROTEASE"/>
    <property type="match status" value="1"/>
</dbReference>
<accession>A0A917J1J3</accession>
<dbReference type="GO" id="GO:0008236">
    <property type="term" value="F:serine-type peptidase activity"/>
    <property type="evidence" value="ECO:0007669"/>
    <property type="project" value="InterPro"/>
</dbReference>
<dbReference type="Proteomes" id="UP000627292">
    <property type="component" value="Unassembled WGS sequence"/>
</dbReference>
<reference evidence="3" key="1">
    <citation type="journal article" date="2014" name="Int. J. Syst. Evol. Microbiol.">
        <title>Complete genome sequence of Corynebacterium casei LMG S-19264T (=DSM 44701T), isolated from a smear-ripened cheese.</title>
        <authorList>
            <consortium name="US DOE Joint Genome Institute (JGI-PGF)"/>
            <person name="Walter F."/>
            <person name="Albersmeier A."/>
            <person name="Kalinowski J."/>
            <person name="Ruckert C."/>
        </authorList>
    </citation>
    <scope>NUCLEOTIDE SEQUENCE</scope>
    <source>
        <strain evidence="3">CGMCC 1.15290</strain>
    </source>
</reference>
<evidence type="ECO:0000259" key="2">
    <source>
        <dbReference type="SMART" id="SM00245"/>
    </source>
</evidence>
<dbReference type="InterPro" id="IPR005151">
    <property type="entry name" value="Tail-specific_protease"/>
</dbReference>
<evidence type="ECO:0000256" key="1">
    <source>
        <dbReference type="SAM" id="SignalP"/>
    </source>
</evidence>
<dbReference type="Gene3D" id="3.30.750.44">
    <property type="match status" value="1"/>
</dbReference>
<protein>
    <recommendedName>
        <fullName evidence="2">Tail specific protease domain-containing protein</fullName>
    </recommendedName>
</protein>
<dbReference type="GO" id="GO:0006508">
    <property type="term" value="P:proteolysis"/>
    <property type="evidence" value="ECO:0007669"/>
    <property type="project" value="InterPro"/>
</dbReference>
<dbReference type="InterPro" id="IPR029045">
    <property type="entry name" value="ClpP/crotonase-like_dom_sf"/>
</dbReference>
<name>A0A917J1J3_9BACT</name>
<dbReference type="Pfam" id="PF03572">
    <property type="entry name" value="Peptidase_S41"/>
    <property type="match status" value="1"/>
</dbReference>
<dbReference type="PANTHER" id="PTHR32060:SF30">
    <property type="entry name" value="CARBOXY-TERMINAL PROCESSING PROTEASE CTPA"/>
    <property type="match status" value="1"/>
</dbReference>